<organism evidence="1">
    <name type="scientific">gut metagenome</name>
    <dbReference type="NCBI Taxonomy" id="749906"/>
    <lineage>
        <taxon>unclassified sequences</taxon>
        <taxon>metagenomes</taxon>
        <taxon>organismal metagenomes</taxon>
    </lineage>
</organism>
<dbReference type="AlphaFoldDB" id="J9GY59"/>
<proteinExistence type="predicted"/>
<comment type="caution">
    <text evidence="1">The sequence shown here is derived from an EMBL/GenBank/DDBJ whole genome shotgun (WGS) entry which is preliminary data.</text>
</comment>
<accession>J9GY59</accession>
<dbReference type="EMBL" id="AMCI01001372">
    <property type="protein sequence ID" value="EJX05740.1"/>
    <property type="molecule type" value="Genomic_DNA"/>
</dbReference>
<sequence length="87" mass="10420">MTLVTRGIRSHFNTHLLQTLFQRNIHIRRNNSQLHFIKTYSPVRLSLKIACTHMLNVLHDVRYFLSSLHRNSRIKLFQVFVYALGRM</sequence>
<protein>
    <submittedName>
        <fullName evidence="1">Uncharacterized protein</fullName>
    </submittedName>
</protein>
<name>J9GY59_9ZZZZ</name>
<evidence type="ECO:0000313" key="1">
    <source>
        <dbReference type="EMBL" id="EJX05740.1"/>
    </source>
</evidence>
<gene>
    <name evidence="1" type="ORF">EVA_06135</name>
</gene>
<reference evidence="1" key="1">
    <citation type="journal article" date="2012" name="PLoS ONE">
        <title>Gene sets for utilization of primary and secondary nutrition supplies in the distal gut of endangered iberian lynx.</title>
        <authorList>
            <person name="Alcaide M."/>
            <person name="Messina E."/>
            <person name="Richter M."/>
            <person name="Bargiela R."/>
            <person name="Peplies J."/>
            <person name="Huws S.A."/>
            <person name="Newbold C.J."/>
            <person name="Golyshin P.N."/>
            <person name="Simon M.A."/>
            <person name="Lopez G."/>
            <person name="Yakimov M.M."/>
            <person name="Ferrer M."/>
        </authorList>
    </citation>
    <scope>NUCLEOTIDE SEQUENCE</scope>
</reference>